<keyword evidence="2" id="KW-0547">Nucleotide-binding</keyword>
<dbReference type="GO" id="GO:0000166">
    <property type="term" value="F:nucleotide binding"/>
    <property type="evidence" value="ECO:0007669"/>
    <property type="project" value="UniProtKB-KW"/>
</dbReference>
<dbReference type="SUPFAM" id="SSF55816">
    <property type="entry name" value="5'-nucleotidase (syn. UDP-sugar hydrolase), C-terminal domain"/>
    <property type="match status" value="1"/>
</dbReference>
<dbReference type="InterPro" id="IPR004843">
    <property type="entry name" value="Calcineurin-like_PHP"/>
</dbReference>
<gene>
    <name evidence="5" type="ORF">C8D99_1229</name>
</gene>
<keyword evidence="1 2" id="KW-0732">Signal</keyword>
<dbReference type="PANTHER" id="PTHR11575">
    <property type="entry name" value="5'-NUCLEOTIDASE-RELATED"/>
    <property type="match status" value="1"/>
</dbReference>
<keyword evidence="2" id="KW-0378">Hydrolase</keyword>
<evidence type="ECO:0000313" key="6">
    <source>
        <dbReference type="Proteomes" id="UP000295066"/>
    </source>
</evidence>
<accession>A0A4V3HFU8</accession>
<dbReference type="CDD" id="cd00845">
    <property type="entry name" value="MPP_UshA_N_like"/>
    <property type="match status" value="1"/>
</dbReference>
<dbReference type="GO" id="GO:0009166">
    <property type="term" value="P:nucleotide catabolic process"/>
    <property type="evidence" value="ECO:0007669"/>
    <property type="project" value="InterPro"/>
</dbReference>
<dbReference type="Proteomes" id="UP000295066">
    <property type="component" value="Unassembled WGS sequence"/>
</dbReference>
<evidence type="ECO:0000259" key="4">
    <source>
        <dbReference type="Pfam" id="PF02872"/>
    </source>
</evidence>
<comment type="caution">
    <text evidence="5">The sequence shown here is derived from an EMBL/GenBank/DDBJ whole genome shotgun (WGS) entry which is preliminary data.</text>
</comment>
<feature type="signal peptide" evidence="2">
    <location>
        <begin position="1"/>
        <end position="23"/>
    </location>
</feature>
<dbReference type="RefSeq" id="WP_133958894.1">
    <property type="nucleotide sequence ID" value="NZ_SORI01000022.1"/>
</dbReference>
<evidence type="ECO:0000259" key="3">
    <source>
        <dbReference type="Pfam" id="PF00149"/>
    </source>
</evidence>
<dbReference type="SUPFAM" id="SSF56300">
    <property type="entry name" value="Metallo-dependent phosphatases"/>
    <property type="match status" value="1"/>
</dbReference>
<reference evidence="5 6" key="1">
    <citation type="submission" date="2019-03" db="EMBL/GenBank/DDBJ databases">
        <title>Genomic Encyclopedia of Type Strains, Phase IV (KMG-IV): sequencing the most valuable type-strain genomes for metagenomic binning, comparative biology and taxonomic classification.</title>
        <authorList>
            <person name="Goeker M."/>
        </authorList>
    </citation>
    <scope>NUCLEOTIDE SEQUENCE [LARGE SCALE GENOMIC DNA]</scope>
    <source>
        <strain evidence="5 6">DSM 25964</strain>
    </source>
</reference>
<dbReference type="GO" id="GO:0016787">
    <property type="term" value="F:hydrolase activity"/>
    <property type="evidence" value="ECO:0007669"/>
    <property type="project" value="UniProtKB-KW"/>
</dbReference>
<dbReference type="InterPro" id="IPR008334">
    <property type="entry name" value="5'-Nucleotdase_C"/>
</dbReference>
<feature type="chain" id="PRO_5021041668" evidence="2">
    <location>
        <begin position="24"/>
        <end position="533"/>
    </location>
</feature>
<dbReference type="OrthoDB" id="7820733at2"/>
<dbReference type="PANTHER" id="PTHR11575:SF24">
    <property type="entry name" value="5'-NUCLEOTIDASE"/>
    <property type="match status" value="1"/>
</dbReference>
<proteinExistence type="inferred from homology"/>
<dbReference type="Gene3D" id="3.90.780.10">
    <property type="entry name" value="5'-Nucleotidase, C-terminal domain"/>
    <property type="match status" value="1"/>
</dbReference>
<evidence type="ECO:0000256" key="1">
    <source>
        <dbReference type="ARBA" id="ARBA00022729"/>
    </source>
</evidence>
<name>A0A4V3HFU8_9BACT</name>
<feature type="domain" description="Calcineurin-like phosphoesterase" evidence="3">
    <location>
        <begin position="31"/>
        <end position="231"/>
    </location>
</feature>
<evidence type="ECO:0000256" key="2">
    <source>
        <dbReference type="RuleBase" id="RU362119"/>
    </source>
</evidence>
<dbReference type="InterPro" id="IPR006179">
    <property type="entry name" value="5_nucleotidase/apyrase"/>
</dbReference>
<dbReference type="Pfam" id="PF02872">
    <property type="entry name" value="5_nucleotid_C"/>
    <property type="match status" value="1"/>
</dbReference>
<dbReference type="AlphaFoldDB" id="A0A4V3HFU8"/>
<dbReference type="Pfam" id="PF00149">
    <property type="entry name" value="Metallophos"/>
    <property type="match status" value="1"/>
</dbReference>
<dbReference type="Gene3D" id="3.60.21.10">
    <property type="match status" value="1"/>
</dbReference>
<keyword evidence="6" id="KW-1185">Reference proteome</keyword>
<dbReference type="PRINTS" id="PR01607">
    <property type="entry name" value="APYRASEFAMLY"/>
</dbReference>
<feature type="domain" description="5'-Nucleotidase C-terminal" evidence="4">
    <location>
        <begin position="319"/>
        <end position="490"/>
    </location>
</feature>
<sequence length="533" mass="57900">MKILRKSFLTFLAFLVLATAAFASGGRVTLLSLNDIHGHIYSEDGVGGLAKAATVIQEIREENPGNTFLFEIGDVNEGPLFFYFHGHAEMRGLSLLGTDGGTLGNHEFDLGEDVLFETVSRAPFPVVVSNLRYRDGRPAPFPTHGIKKTTDGLTLGFFGLITPELGAMTSGRGDFRAGQDLPSEAERMVNLLRREGCDAIVLLSHCGLDVDRMIARSVAGISAILGGHSHTLMEREEFVEGPGGWVTVIGQAGSYARHLGRMDLVLSEGMANREGTSWRAIPLGKDIPEDPRVALLIEPFRERLKEKLDIPLAPQPEDFDARRETLRTGEAPLGNFLADAFRWKAGADVAFLAGGSIRGDRIYPAGSATYATLTNMMPFGGSLWKGSLSGSDLLMVLETSASGYALGEESYDAAMRVPTGGFLQVSGLRFSIDPKRQPLLIDNNGVVRTQGARLVKAEVRQPDGSWAPVDPKRIYTVATTDWTAGGGDKHYILKKNGSAFSSMEQMYLEAAADYVRFLKEMRGEAEGRITILR</sequence>
<evidence type="ECO:0000313" key="5">
    <source>
        <dbReference type="EMBL" id="TDY55842.1"/>
    </source>
</evidence>
<dbReference type="InterPro" id="IPR036907">
    <property type="entry name" value="5'-Nucleotdase_C_sf"/>
</dbReference>
<protein>
    <submittedName>
        <fullName evidence="5">5'-nucleotidase</fullName>
    </submittedName>
</protein>
<dbReference type="EMBL" id="SORI01000022">
    <property type="protein sequence ID" value="TDY55842.1"/>
    <property type="molecule type" value="Genomic_DNA"/>
</dbReference>
<dbReference type="InterPro" id="IPR029052">
    <property type="entry name" value="Metallo-depent_PP-like"/>
</dbReference>
<comment type="similarity">
    <text evidence="2">Belongs to the 5'-nucleotidase family.</text>
</comment>
<organism evidence="5 6">
    <name type="scientific">Aminivibrio pyruvatiphilus</name>
    <dbReference type="NCBI Taxonomy" id="1005740"/>
    <lineage>
        <taxon>Bacteria</taxon>
        <taxon>Thermotogati</taxon>
        <taxon>Synergistota</taxon>
        <taxon>Synergistia</taxon>
        <taxon>Synergistales</taxon>
        <taxon>Aminobacteriaceae</taxon>
        <taxon>Aminivibrio</taxon>
    </lineage>
</organism>